<dbReference type="PROSITE" id="PS01359">
    <property type="entry name" value="ZF_PHD_1"/>
    <property type="match status" value="1"/>
</dbReference>
<dbReference type="InterPro" id="IPR019786">
    <property type="entry name" value="Zinc_finger_PHD-type_CS"/>
</dbReference>
<keyword evidence="3 7" id="KW-0863">Zinc-finger</keyword>
<evidence type="ECO:0000256" key="6">
    <source>
        <dbReference type="ARBA" id="ARBA00023163"/>
    </source>
</evidence>
<dbReference type="InterPro" id="IPR019135">
    <property type="entry name" value="Polycomb_protein_VEFS-Box"/>
</dbReference>
<comment type="similarity">
    <text evidence="1">Belongs to the VEFS (VRN2-EMF2-FIS2-SU(Z)12) family.</text>
</comment>
<gene>
    <name evidence="10" type="ORF">VTJ49DRAFT_2083</name>
</gene>
<evidence type="ECO:0000256" key="3">
    <source>
        <dbReference type="ARBA" id="ARBA00022771"/>
    </source>
</evidence>
<keyword evidence="4" id="KW-0862">Zinc</keyword>
<sequence length="704" mass="78764">MGNKLSSPSDNGGSKLNGPEDAQRPAKRRRIETAYDGFPLFEGYASTQRALRIEVLKISHKDAPRVKNGILNGVVAPNVRDVVHVRARCRLTICGYKAGDPVVLYVDSQLCDLRIFKNPAGSTPMARFSSIRPFYIPEDKIFLERDDDAVFGLASSYSVLIELESAGDTNWPPADLVSVSDEDTFYNRNLPSRQWVLAAGIADLFATRNRKTARLRVKKQAATDAPNANYTNFYLDMDVRWMTPISSQLRQSEHSKDIQPSISVIDPHEPPAAVVNGDAGHRIDSQVNGGGDVKLNLQTQGGALNEHADDLAEGELTPSRSRRARQDINYNVKQMWNNAVGREPRKRRKQGDESGQQDEHRITYLLPPEQVQTDKFACLLCGAENNRLSQLRAHYQCHPQYDFHFESRPKAGYCVMVKPIANGHGSPLRPRVYQLGLPVKPLDLDKYVNGDDSWVTSRLGPDNDREVYGAAGPKAAQTHLPAKRTRKKILVPKTKQPLFDPLSKVQLQPGQPIPQHEVDDSWLLLKHRDNLQDFIDLDPAEKEYLQEWDAFILRKHLSSEQYLPRHFLQFVRDKASWLVARRCRADEFSKHVAILLARRVLPESAVLEATQLLNDARARRAAMGLGEGDEADDRPPRTKTTGGCCGRCGEPVPVPSMVVCANKACVNRLYHDTCLDNPEEAAAMGRRWKCKTCAAEGAQMGDSC</sequence>
<evidence type="ECO:0000256" key="7">
    <source>
        <dbReference type="PROSITE-ProRule" id="PRU00042"/>
    </source>
</evidence>
<dbReference type="Pfam" id="PF09733">
    <property type="entry name" value="VEFS-Box"/>
    <property type="match status" value="1"/>
</dbReference>
<feature type="domain" description="C2H2-type" evidence="9">
    <location>
        <begin position="376"/>
        <end position="409"/>
    </location>
</feature>
<reference evidence="10 11" key="1">
    <citation type="journal article" date="2024" name="Commun. Biol.">
        <title>Comparative genomic analysis of thermophilic fungi reveals convergent evolutionary adaptations and gene losses.</title>
        <authorList>
            <person name="Steindorff A.S."/>
            <person name="Aguilar-Pontes M.V."/>
            <person name="Robinson A.J."/>
            <person name="Andreopoulos B."/>
            <person name="LaButti K."/>
            <person name="Kuo A."/>
            <person name="Mondo S."/>
            <person name="Riley R."/>
            <person name="Otillar R."/>
            <person name="Haridas S."/>
            <person name="Lipzen A."/>
            <person name="Grimwood J."/>
            <person name="Schmutz J."/>
            <person name="Clum A."/>
            <person name="Reid I.D."/>
            <person name="Moisan M.C."/>
            <person name="Butler G."/>
            <person name="Nguyen T.T.M."/>
            <person name="Dewar K."/>
            <person name="Conant G."/>
            <person name="Drula E."/>
            <person name="Henrissat B."/>
            <person name="Hansel C."/>
            <person name="Singer S."/>
            <person name="Hutchinson M.I."/>
            <person name="de Vries R.P."/>
            <person name="Natvig D.O."/>
            <person name="Powell A.J."/>
            <person name="Tsang A."/>
            <person name="Grigoriev I.V."/>
        </authorList>
    </citation>
    <scope>NUCLEOTIDE SEQUENCE [LARGE SCALE GENOMIC DNA]</scope>
    <source>
        <strain evidence="10 11">CBS 620.91</strain>
    </source>
</reference>
<keyword evidence="11" id="KW-1185">Reference proteome</keyword>
<feature type="compositionally biased region" description="Polar residues" evidence="8">
    <location>
        <begin position="328"/>
        <end position="337"/>
    </location>
</feature>
<dbReference type="InterPro" id="IPR013083">
    <property type="entry name" value="Znf_RING/FYVE/PHD"/>
</dbReference>
<dbReference type="SUPFAM" id="SSF57903">
    <property type="entry name" value="FYVE/PHD zinc finger"/>
    <property type="match status" value="1"/>
</dbReference>
<evidence type="ECO:0000313" key="10">
    <source>
        <dbReference type="EMBL" id="KAL1838892.1"/>
    </source>
</evidence>
<feature type="region of interest" description="Disordered" evidence="8">
    <location>
        <begin position="306"/>
        <end position="359"/>
    </location>
</feature>
<dbReference type="EMBL" id="JAZGSY010000187">
    <property type="protein sequence ID" value="KAL1838892.1"/>
    <property type="molecule type" value="Genomic_DNA"/>
</dbReference>
<proteinExistence type="inferred from homology"/>
<evidence type="ECO:0000256" key="2">
    <source>
        <dbReference type="ARBA" id="ARBA00022723"/>
    </source>
</evidence>
<evidence type="ECO:0000256" key="8">
    <source>
        <dbReference type="SAM" id="MobiDB-lite"/>
    </source>
</evidence>
<dbReference type="Gene3D" id="3.30.40.10">
    <property type="entry name" value="Zinc/RING finger domain, C3HC4 (zinc finger)"/>
    <property type="match status" value="1"/>
</dbReference>
<dbReference type="PROSITE" id="PS50157">
    <property type="entry name" value="ZINC_FINGER_C2H2_2"/>
    <property type="match status" value="1"/>
</dbReference>
<dbReference type="InterPro" id="IPR013087">
    <property type="entry name" value="Znf_C2H2_type"/>
</dbReference>
<dbReference type="CDD" id="cd15489">
    <property type="entry name" value="PHD_SF"/>
    <property type="match status" value="1"/>
</dbReference>
<name>A0ABR3VBM0_HUMIN</name>
<keyword evidence="2" id="KW-0479">Metal-binding</keyword>
<keyword evidence="6" id="KW-0804">Transcription</keyword>
<evidence type="ECO:0000313" key="11">
    <source>
        <dbReference type="Proteomes" id="UP001583172"/>
    </source>
</evidence>
<evidence type="ECO:0000259" key="9">
    <source>
        <dbReference type="PROSITE" id="PS50157"/>
    </source>
</evidence>
<comment type="caution">
    <text evidence="10">The sequence shown here is derived from an EMBL/GenBank/DDBJ whole genome shotgun (WGS) entry which is preliminary data.</text>
</comment>
<dbReference type="CDD" id="cd21552">
    <property type="entry name" value="VEFS-box_ctSUZ12-like"/>
    <property type="match status" value="1"/>
</dbReference>
<evidence type="ECO:0000256" key="5">
    <source>
        <dbReference type="ARBA" id="ARBA00023015"/>
    </source>
</evidence>
<dbReference type="InterPro" id="IPR011011">
    <property type="entry name" value="Znf_FYVE_PHD"/>
</dbReference>
<feature type="compositionally biased region" description="Polar residues" evidence="8">
    <location>
        <begin position="1"/>
        <end position="14"/>
    </location>
</feature>
<keyword evidence="5" id="KW-0805">Transcription regulation</keyword>
<organism evidence="10 11">
    <name type="scientific">Humicola insolens</name>
    <name type="common">Soft-rot fungus</name>
    <dbReference type="NCBI Taxonomy" id="85995"/>
    <lineage>
        <taxon>Eukaryota</taxon>
        <taxon>Fungi</taxon>
        <taxon>Dikarya</taxon>
        <taxon>Ascomycota</taxon>
        <taxon>Pezizomycotina</taxon>
        <taxon>Sordariomycetes</taxon>
        <taxon>Sordariomycetidae</taxon>
        <taxon>Sordariales</taxon>
        <taxon>Chaetomiaceae</taxon>
        <taxon>Mycothermus</taxon>
    </lineage>
</organism>
<protein>
    <recommendedName>
        <fullName evidence="9">C2H2-type domain-containing protein</fullName>
    </recommendedName>
</protein>
<accession>A0ABR3VBM0</accession>
<evidence type="ECO:0000256" key="1">
    <source>
        <dbReference type="ARBA" id="ARBA00007416"/>
    </source>
</evidence>
<evidence type="ECO:0000256" key="4">
    <source>
        <dbReference type="ARBA" id="ARBA00022833"/>
    </source>
</evidence>
<dbReference type="Proteomes" id="UP001583172">
    <property type="component" value="Unassembled WGS sequence"/>
</dbReference>
<feature type="region of interest" description="Disordered" evidence="8">
    <location>
        <begin position="1"/>
        <end position="28"/>
    </location>
</feature>